<feature type="region of interest" description="Disordered" evidence="2">
    <location>
        <begin position="438"/>
        <end position="625"/>
    </location>
</feature>
<keyword evidence="1" id="KW-0479">Metal-binding</keyword>
<dbReference type="GeneID" id="18259664"/>
<feature type="compositionally biased region" description="Polar residues" evidence="2">
    <location>
        <begin position="448"/>
        <end position="483"/>
    </location>
</feature>
<gene>
    <name evidence="4" type="ORF">CTHT_0056260</name>
</gene>
<feature type="domain" description="SWIM-type" evidence="3">
    <location>
        <begin position="118"/>
        <end position="157"/>
    </location>
</feature>
<evidence type="ECO:0000256" key="1">
    <source>
        <dbReference type="PROSITE-ProRule" id="PRU00325"/>
    </source>
</evidence>
<dbReference type="Proteomes" id="UP000008066">
    <property type="component" value="Unassembled WGS sequence"/>
</dbReference>
<evidence type="ECO:0000313" key="4">
    <source>
        <dbReference type="EMBL" id="EGS19006.1"/>
    </source>
</evidence>
<dbReference type="AlphaFoldDB" id="G0SC80"/>
<dbReference type="InterPro" id="IPR007527">
    <property type="entry name" value="Znf_SWIM"/>
</dbReference>
<feature type="compositionally biased region" description="Acidic residues" evidence="2">
    <location>
        <begin position="34"/>
        <end position="49"/>
    </location>
</feature>
<keyword evidence="5" id="KW-1185">Reference proteome</keyword>
<keyword evidence="1" id="KW-0862">Zinc</keyword>
<keyword evidence="1" id="KW-0863">Zinc-finger</keyword>
<feature type="compositionally biased region" description="Low complexity" evidence="2">
    <location>
        <begin position="484"/>
        <end position="499"/>
    </location>
</feature>
<dbReference type="OMA" id="MLLDNHH"/>
<dbReference type="RefSeq" id="XP_006695951.1">
    <property type="nucleotide sequence ID" value="XM_006695888.1"/>
</dbReference>
<feature type="compositionally biased region" description="Gly residues" evidence="2">
    <location>
        <begin position="586"/>
        <end position="606"/>
    </location>
</feature>
<dbReference type="KEGG" id="cthr:CTHT_0056260"/>
<accession>G0SC80</accession>
<proteinExistence type="predicted"/>
<feature type="compositionally biased region" description="Basic residues" evidence="2">
    <location>
        <begin position="537"/>
        <end position="546"/>
    </location>
</feature>
<reference evidence="4 5" key="1">
    <citation type="journal article" date="2011" name="Cell">
        <title>Insight into structure and assembly of the nuclear pore complex by utilizing the genome of a eukaryotic thermophile.</title>
        <authorList>
            <person name="Amlacher S."/>
            <person name="Sarges P."/>
            <person name="Flemming D."/>
            <person name="van Noort V."/>
            <person name="Kunze R."/>
            <person name="Devos D.P."/>
            <person name="Arumugam M."/>
            <person name="Bork P."/>
            <person name="Hurt E."/>
        </authorList>
    </citation>
    <scope>NUCLEOTIDE SEQUENCE [LARGE SCALE GENOMIC DNA]</scope>
    <source>
        <strain evidence="5">DSM 1495 / CBS 144.50 / IMI 039719</strain>
    </source>
</reference>
<sequence>MSRLSLESDSDSIREHSWVPSQRSSPSEWQQDPSDWESGEDDDEEEDTDIVTSPSGFRYNISRLSPRTKKVVKSLFRESPSRDPPQISLELCGIRQEDPHGNGYFYAFQLHETVPCSVRIGAKSSGRFAIPRCECPDARYRRVRPCKHLIWLFDRIAKQTLFDHDPDSELTLTEYGYPQELGDPFDQISQLRLDVLADALRCNISDPDSDSSPPSLSRLREAADIVASLAGIPPHEVPTPQPPPSSDRSLIHRGDLASTLISLLLASHSLTEWLRSALDPLLDPAVDPFRQIQHRVDRVLFELSSYPSSSQRNPLKQAEGPRNAPWAATQIQRCVKRIETLLTRSTAPLPPVSRASAAQALVHILRSVATHSDPELYRLLIGDAKDTSFAVNALALLPEQSQFAEDLAGVMEVIGKRGAGGKWAEEMSALVARMRRYRPPEPEPGTVGSASTVSAPSMGQTPPLNISPTAQSSPAPVQLTPSASSTQPQLHPHPSQPQKKPSPPPKFTTRTSTSSSSGGNFHFLAPITPKTSLTRGRGGRGLRGRGRGSTGTSRSSKTSGPRGGKRPAPGSANDETRIWDTPSVGAGSGVVAGGRRGSAEFAGGGTVERIEAESGRTSPKRPRGS</sequence>
<evidence type="ECO:0000313" key="5">
    <source>
        <dbReference type="Proteomes" id="UP000008066"/>
    </source>
</evidence>
<evidence type="ECO:0000259" key="3">
    <source>
        <dbReference type="PROSITE" id="PS50966"/>
    </source>
</evidence>
<feature type="region of interest" description="Disordered" evidence="2">
    <location>
        <begin position="1"/>
        <end position="56"/>
    </location>
</feature>
<dbReference type="GO" id="GO:0008270">
    <property type="term" value="F:zinc ion binding"/>
    <property type="evidence" value="ECO:0007669"/>
    <property type="project" value="UniProtKB-KW"/>
</dbReference>
<feature type="compositionally biased region" description="Polar residues" evidence="2">
    <location>
        <begin position="19"/>
        <end position="31"/>
    </location>
</feature>
<evidence type="ECO:0000256" key="2">
    <source>
        <dbReference type="SAM" id="MobiDB-lite"/>
    </source>
</evidence>
<feature type="compositionally biased region" description="Low complexity" evidence="2">
    <location>
        <begin position="507"/>
        <end position="517"/>
    </location>
</feature>
<feature type="compositionally biased region" description="Low complexity" evidence="2">
    <location>
        <begin position="550"/>
        <end position="560"/>
    </location>
</feature>
<name>G0SC80_CHATD</name>
<dbReference type="OrthoDB" id="5387895at2759"/>
<dbReference type="PROSITE" id="PS50966">
    <property type="entry name" value="ZF_SWIM"/>
    <property type="match status" value="1"/>
</dbReference>
<dbReference type="HOGENOM" id="CLU_029638_0_0_1"/>
<dbReference type="EMBL" id="GL988045">
    <property type="protein sequence ID" value="EGS19006.1"/>
    <property type="molecule type" value="Genomic_DNA"/>
</dbReference>
<protein>
    <recommendedName>
        <fullName evidence="3">SWIM-type domain-containing protein</fullName>
    </recommendedName>
</protein>
<dbReference type="eggNOG" id="ENOG502SPNY">
    <property type="taxonomic scope" value="Eukaryota"/>
</dbReference>
<organism evidence="5">
    <name type="scientific">Chaetomium thermophilum (strain DSM 1495 / CBS 144.50 / IMI 039719)</name>
    <name type="common">Thermochaetoides thermophila</name>
    <dbReference type="NCBI Taxonomy" id="759272"/>
    <lineage>
        <taxon>Eukaryota</taxon>
        <taxon>Fungi</taxon>
        <taxon>Dikarya</taxon>
        <taxon>Ascomycota</taxon>
        <taxon>Pezizomycotina</taxon>
        <taxon>Sordariomycetes</taxon>
        <taxon>Sordariomycetidae</taxon>
        <taxon>Sordariales</taxon>
        <taxon>Chaetomiaceae</taxon>
        <taxon>Thermochaetoides</taxon>
    </lineage>
</organism>